<reference evidence="2" key="1">
    <citation type="submission" date="2023-08" db="EMBL/GenBank/DDBJ databases">
        <authorList>
            <person name="Audoor S."/>
            <person name="Bilcke G."/>
        </authorList>
    </citation>
    <scope>NUCLEOTIDE SEQUENCE</scope>
</reference>
<feature type="region of interest" description="Disordered" evidence="1">
    <location>
        <begin position="575"/>
        <end position="598"/>
    </location>
</feature>
<keyword evidence="3" id="KW-1185">Reference proteome</keyword>
<feature type="compositionally biased region" description="Low complexity" evidence="1">
    <location>
        <begin position="1217"/>
        <end position="1227"/>
    </location>
</feature>
<evidence type="ECO:0000256" key="1">
    <source>
        <dbReference type="SAM" id="MobiDB-lite"/>
    </source>
</evidence>
<feature type="compositionally biased region" description="Polar residues" evidence="1">
    <location>
        <begin position="1688"/>
        <end position="1701"/>
    </location>
</feature>
<feature type="region of interest" description="Disordered" evidence="1">
    <location>
        <begin position="803"/>
        <end position="863"/>
    </location>
</feature>
<feature type="compositionally biased region" description="Polar residues" evidence="1">
    <location>
        <begin position="578"/>
        <end position="591"/>
    </location>
</feature>
<feature type="compositionally biased region" description="Polar residues" evidence="1">
    <location>
        <begin position="12"/>
        <end position="26"/>
    </location>
</feature>
<protein>
    <submittedName>
        <fullName evidence="2">Uncharacterized protein</fullName>
    </submittedName>
</protein>
<accession>A0AAD2PXQ5</accession>
<comment type="caution">
    <text evidence="2">The sequence shown here is derived from an EMBL/GenBank/DDBJ whole genome shotgun (WGS) entry which is preliminary data.</text>
</comment>
<feature type="compositionally biased region" description="Acidic residues" evidence="1">
    <location>
        <begin position="1228"/>
        <end position="1237"/>
    </location>
</feature>
<evidence type="ECO:0000313" key="3">
    <source>
        <dbReference type="Proteomes" id="UP001295423"/>
    </source>
</evidence>
<dbReference type="EMBL" id="CAKOGP040002319">
    <property type="protein sequence ID" value="CAJ1967270.1"/>
    <property type="molecule type" value="Genomic_DNA"/>
</dbReference>
<feature type="region of interest" description="Disordered" evidence="1">
    <location>
        <begin position="1205"/>
        <end position="1240"/>
    </location>
</feature>
<feature type="compositionally biased region" description="Polar residues" evidence="1">
    <location>
        <begin position="850"/>
        <end position="863"/>
    </location>
</feature>
<sequence length="2007" mass="224643">MQTDPAPKGRSQPFQRTPPSDATPPRQQVILSDAVHVIASTPTGTQEASAPTDAVAEASKPCGVGSSEFNQVQTAYNAFHQFASGIWGEITSTVVLLPFADGRFTRQQLWIRNLKEFDEKAKDWAHLKIYLDPNFGNPYILNKPGKTGSKTYKTRMRFGMDTAPPILMQELRSVLSSEPRAGVFPTPIQVSDMVRLGFLPLLPQELAIGPYCKDLMRLCDFQYPIGLMQEWVNNPRFFSAKFTGSSRGLLCWHVFVPKSFAREADLILAANLDIRKPSCAPFQAPTHYTRDWQAAKDELVLGKQCPQLQSVIEAMRERTRATRVLTATYRIPIELPGMLTSAVTENFGKLTLLRFLIAVIVTGAQAKKAEDAEPKKPPAKAIEVLSDSESSGDDDDDDGPPTFEWTTIIKKSLVASTPKPVEETKTSLLTAPKSPEDDDAWIDKLAQMDLTNDSPSPLFVMILPAEEDGCYFVVVRQRYLPLAMNVLDNLPSFLQFHLGESSFPNFIRVIKNWSATNLAYQNRKLHIEWVPSELRSRCIDDPTDEQGDQVRDPMDFLLCMEDPVEILEGTLHIDNPDTMLSKSQRKQTPPSKTAKDGAVQGRPLVAYTKKLKVSKFHRLYKKAWRQEVFGNQAFITWSSRTAEHFGQAISKCPGWWAEASTDQADAHSYNKIATLILSGLKVYDPSLGGSMPQLRSSMHNLFSQDADNDKASWSLREYFLCLATQCPTVVFDLAAAQHVIKTDEKLPRFWEFALVFDPTLIVQRAEPLTWMWLAASEFFAHPWTGPAILPPIVEEFERLERESKISKAQSKSKKRPASTPENPKGAKANNSRPSPAVPMQTDPAPKGRSQPFQRTPPSDATPPRQQVILSDAVHVIASTPTGTQEASAPTDAVAEASKPCGVGSSEFNQVQTAYNAFHQFASGIWGEITSTVVLLPFADGRFTRQQLWIRNLKEFDEKAKDWAHLKIYLDPNFGNPYILNKPGKTGSKTYKTRMRFGMDTAPPILMQELRSVLSSEPRAGVFPTPIQVSDMVRLGFLPLLPQELAIGPYCKDLMRLCDFQYPIGLMQEWVNNPRFFSAKFTGSSRGLLCWHVFVPKSFAREADLILAANLDIRKPSCAPFQAPTHYTRDWQAAKDELVLGKQCPQLQSVIEAMRERTRATRVLTATYRIPIELPGMLTSAVTENFGKLTLLRFLIAVIVTGAQAKKAEDAEPKKPPAKAIEVLSDSESSGDDDDDDGPPTFEWTTIIKKSLVASTPKPVEETKTSLLTAPKSPEDDDAWIDKLAQMDLTNDSPSPLFVMILPAEEDGCYFVVVRQRYLPLAMNVLDNLPSFLQFHLGESSFPNFIRVIKNWSATNLAYQNRKLHIEWVPSELRSRCIDDPTDEQGDQVRDPMDFLLCMEDPVEILEGTLHIDNPDTMLSKSQRKQTPPSKTAKDGAVQGRPLVAYTKKLKVSKFHRLYKKAWRQEVFGNQAFITWSSRTAEHFGQAISKCPGWWAEASTDQADAHSYNKIATLILSGLKVYDPSLGGSMPQLRSSMHNLFSQDADNDKASWSLREYFLCLATQCPTVVFDLAAAQHVIKTDEKLPRFWEFALVFDPTLIVQRAEPLTWMWLAASEFFAHPWTGPAILPPIVEEFERLERESKISKAQSKSKKRPASTPENPKGAKANNSRPSPAVPMQTDPAPKGRSQPFQRTPPSDATPPRQQVILSDAVHVIASTPTGTQEASAPTDAVAEASKPCGVGSSEFNQVQTAYNAFHQFASGIWGEITSTVVLLPFADGRFTRQQLWIRNLKEFDEKAKDWAHLKIYLDPNFGNPYILNKPGKTGSKTYKTRMRFGMDTAPPILMQELRSVLSSEPRAGVFPTPIQVSDMVRLGFLPLLPQELAIGPYCKDLMRLCDFQYPIGLMQEWVNNPRFFSAKFTGSSRGLLCWHVFVPKSFAREADLILAANLDIRKPSCAPFQAPTHYTRDWQAAKDELVLGKQCPQLQSVIEAMRERTRATRVLTGRRGF</sequence>
<name>A0AAD2PXQ5_9STRA</name>
<feature type="compositionally biased region" description="Polar residues" evidence="1">
    <location>
        <begin position="1416"/>
        <end position="1429"/>
    </location>
</feature>
<organism evidence="2 3">
    <name type="scientific">Cylindrotheca closterium</name>
    <dbReference type="NCBI Taxonomy" id="2856"/>
    <lineage>
        <taxon>Eukaryota</taxon>
        <taxon>Sar</taxon>
        <taxon>Stramenopiles</taxon>
        <taxon>Ochrophyta</taxon>
        <taxon>Bacillariophyta</taxon>
        <taxon>Bacillariophyceae</taxon>
        <taxon>Bacillariophycidae</taxon>
        <taxon>Bacillariales</taxon>
        <taxon>Bacillariaceae</taxon>
        <taxon>Cylindrotheca</taxon>
    </lineage>
</organism>
<evidence type="ECO:0000313" key="2">
    <source>
        <dbReference type="EMBL" id="CAJ1967270.1"/>
    </source>
</evidence>
<gene>
    <name evidence="2" type="ORF">CYCCA115_LOCUS22695</name>
</gene>
<feature type="region of interest" description="Disordered" evidence="1">
    <location>
        <begin position="1413"/>
        <end position="1436"/>
    </location>
</feature>
<feature type="region of interest" description="Disordered" evidence="1">
    <location>
        <begin position="367"/>
        <end position="402"/>
    </location>
</feature>
<dbReference type="Proteomes" id="UP001295423">
    <property type="component" value="Unassembled WGS sequence"/>
</dbReference>
<feature type="compositionally biased region" description="Basic and acidic residues" evidence="1">
    <location>
        <begin position="367"/>
        <end position="376"/>
    </location>
</feature>
<feature type="compositionally biased region" description="Low complexity" evidence="1">
    <location>
        <begin position="379"/>
        <end position="389"/>
    </location>
</feature>
<proteinExistence type="predicted"/>
<feature type="region of interest" description="Disordered" evidence="1">
    <location>
        <begin position="1641"/>
        <end position="1701"/>
    </location>
</feature>
<feature type="region of interest" description="Disordered" evidence="1">
    <location>
        <begin position="1"/>
        <end position="26"/>
    </location>
</feature>
<feature type="compositionally biased region" description="Acidic residues" evidence="1">
    <location>
        <begin position="390"/>
        <end position="399"/>
    </location>
</feature>
<feature type="compositionally biased region" description="Basic and acidic residues" evidence="1">
    <location>
        <begin position="1205"/>
        <end position="1214"/>
    </location>
</feature>